<accession>A0A167Z7I3</accession>
<evidence type="ECO:0000256" key="1">
    <source>
        <dbReference type="ARBA" id="ARBA00005495"/>
    </source>
</evidence>
<protein>
    <submittedName>
        <fullName evidence="5">Mss4-like protein</fullName>
    </submittedName>
</protein>
<dbReference type="Pfam" id="PF04828">
    <property type="entry name" value="GFA"/>
    <property type="match status" value="1"/>
</dbReference>
<dbReference type="Gene3D" id="2.170.150.70">
    <property type="match status" value="1"/>
</dbReference>
<dbReference type="InterPro" id="IPR052355">
    <property type="entry name" value="CENP-V-like"/>
</dbReference>
<keyword evidence="3" id="KW-0862">Zinc</keyword>
<reference evidence="5 6" key="1">
    <citation type="journal article" date="2016" name="Genome Biol. Evol.">
        <title>Divergent and convergent evolution of fungal pathogenicity.</title>
        <authorList>
            <person name="Shang Y."/>
            <person name="Xiao G."/>
            <person name="Zheng P."/>
            <person name="Cen K."/>
            <person name="Zhan S."/>
            <person name="Wang C."/>
        </authorList>
    </citation>
    <scope>NUCLEOTIDE SEQUENCE [LARGE SCALE GENOMIC DNA]</scope>
    <source>
        <strain evidence="5 6">RCEF 264</strain>
    </source>
</reference>
<dbReference type="EMBL" id="AZHD01000002">
    <property type="protein sequence ID" value="OAA67186.1"/>
    <property type="molecule type" value="Genomic_DNA"/>
</dbReference>
<name>A0A167Z7I3_9HYPO</name>
<feature type="domain" description="CENP-V/GFA" evidence="4">
    <location>
        <begin position="54"/>
        <end position="171"/>
    </location>
</feature>
<dbReference type="PROSITE" id="PS51891">
    <property type="entry name" value="CENP_V_GFA"/>
    <property type="match status" value="1"/>
</dbReference>
<proteinExistence type="inferred from homology"/>
<dbReference type="OrthoDB" id="2993351at2759"/>
<comment type="similarity">
    <text evidence="1">Belongs to the Gfa family.</text>
</comment>
<evidence type="ECO:0000313" key="6">
    <source>
        <dbReference type="Proteomes" id="UP000076874"/>
    </source>
</evidence>
<dbReference type="PANTHER" id="PTHR28620">
    <property type="entry name" value="CENTROMERE PROTEIN V"/>
    <property type="match status" value="1"/>
</dbReference>
<dbReference type="STRING" id="1081102.A0A167Z7I3"/>
<evidence type="ECO:0000256" key="2">
    <source>
        <dbReference type="ARBA" id="ARBA00022723"/>
    </source>
</evidence>
<keyword evidence="6" id="KW-1185">Reference proteome</keyword>
<dbReference type="GO" id="GO:0046872">
    <property type="term" value="F:metal ion binding"/>
    <property type="evidence" value="ECO:0007669"/>
    <property type="project" value="UniProtKB-KW"/>
</dbReference>
<dbReference type="InterPro" id="IPR011057">
    <property type="entry name" value="Mss4-like_sf"/>
</dbReference>
<dbReference type="AlphaFoldDB" id="A0A167Z7I3"/>
<evidence type="ECO:0000259" key="4">
    <source>
        <dbReference type="PROSITE" id="PS51891"/>
    </source>
</evidence>
<comment type="caution">
    <text evidence="5">The sequence shown here is derived from an EMBL/GenBank/DDBJ whole genome shotgun (WGS) entry which is preliminary data.</text>
</comment>
<organism evidence="5 6">
    <name type="scientific">Niveomyces insectorum RCEF 264</name>
    <dbReference type="NCBI Taxonomy" id="1081102"/>
    <lineage>
        <taxon>Eukaryota</taxon>
        <taxon>Fungi</taxon>
        <taxon>Dikarya</taxon>
        <taxon>Ascomycota</taxon>
        <taxon>Pezizomycotina</taxon>
        <taxon>Sordariomycetes</taxon>
        <taxon>Hypocreomycetidae</taxon>
        <taxon>Hypocreales</taxon>
        <taxon>Cordycipitaceae</taxon>
        <taxon>Niveomyces</taxon>
    </lineage>
</organism>
<keyword evidence="2" id="KW-0479">Metal-binding</keyword>
<dbReference type="InterPro" id="IPR006913">
    <property type="entry name" value="CENP-V/GFA"/>
</dbReference>
<evidence type="ECO:0000256" key="3">
    <source>
        <dbReference type="ARBA" id="ARBA00022833"/>
    </source>
</evidence>
<gene>
    <name evidence="5" type="ORF">SPI_01762</name>
</gene>
<sequence>MSSSEPKPPAAATAACTYWCPMPGIPEIQAEAVKAAAAAAAAAGQPPPPTSATYPGGCHCGYLAFEVTLTPPLDQGHMVIHCNCSACRRFGYLLVYPERANMRWRNPGGQSRCATYRFNTGLQEHLFCPRCGASVGIDFLQRFGPDLDRYGVNACALNNINVDTLTLQKLDGLNLIQPAGDLSGQASTKE</sequence>
<evidence type="ECO:0000313" key="5">
    <source>
        <dbReference type="EMBL" id="OAA67186.1"/>
    </source>
</evidence>
<dbReference type="SUPFAM" id="SSF51316">
    <property type="entry name" value="Mss4-like"/>
    <property type="match status" value="1"/>
</dbReference>
<dbReference type="PANTHER" id="PTHR28620:SF1">
    <property type="entry name" value="CENP-V_GFA DOMAIN-CONTAINING PROTEIN"/>
    <property type="match status" value="1"/>
</dbReference>
<dbReference type="GO" id="GO:0016846">
    <property type="term" value="F:carbon-sulfur lyase activity"/>
    <property type="evidence" value="ECO:0007669"/>
    <property type="project" value="InterPro"/>
</dbReference>
<dbReference type="Proteomes" id="UP000076874">
    <property type="component" value="Unassembled WGS sequence"/>
</dbReference>